<dbReference type="HOGENOM" id="CLU_036005_2_1_7"/>
<organism evidence="7 8">
    <name type="scientific">Entotheonella factor</name>
    <dbReference type="NCBI Taxonomy" id="1429438"/>
    <lineage>
        <taxon>Bacteria</taxon>
        <taxon>Pseudomonadati</taxon>
        <taxon>Nitrospinota/Tectimicrobiota group</taxon>
        <taxon>Candidatus Tectimicrobiota</taxon>
        <taxon>Candidatus Entotheonellia</taxon>
        <taxon>Candidatus Entotheonellales</taxon>
        <taxon>Candidatus Entotheonellaceae</taxon>
        <taxon>Candidatus Entotheonella</taxon>
    </lineage>
</organism>
<dbReference type="InterPro" id="IPR051323">
    <property type="entry name" value="AtsK-like"/>
</dbReference>
<dbReference type="AlphaFoldDB" id="W4LAP1"/>
<evidence type="ECO:0000256" key="1">
    <source>
        <dbReference type="ARBA" id="ARBA00005896"/>
    </source>
</evidence>
<dbReference type="InterPro" id="IPR003819">
    <property type="entry name" value="TauD/TfdA-like"/>
</dbReference>
<evidence type="ECO:0000313" key="7">
    <source>
        <dbReference type="EMBL" id="ETW95163.1"/>
    </source>
</evidence>
<dbReference type="GO" id="GO:0005737">
    <property type="term" value="C:cytoplasm"/>
    <property type="evidence" value="ECO:0007669"/>
    <property type="project" value="TreeGrafter"/>
</dbReference>
<evidence type="ECO:0000256" key="3">
    <source>
        <dbReference type="ARBA" id="ARBA00022964"/>
    </source>
</evidence>
<accession>W4LAP1</accession>
<keyword evidence="8" id="KW-1185">Reference proteome</keyword>
<evidence type="ECO:0000313" key="8">
    <source>
        <dbReference type="Proteomes" id="UP000019141"/>
    </source>
</evidence>
<sequence>MAVRFIPCDAVIGAEGGGVSLRQLPDAVTIEAVEEGLEHYGGLIFRAQEITPEEQVAWSRALGPLALTQRVGARLPHLPEIFIVGNTIDPPVTFSPKTEQDDLEWHTDHIHHEITARASMLVAKATPSHGGDTLFACMYTAYDHLSPDQKATVDGLRVIHSVSGLRAYLRGQGHEATANQPYEKPDIAVERPLVRHHPRTGRKALYFGSHITVGVVGWHEDQARRFIRDLTAHACQPAFQYRHQWQVGDAVLWDNRRVLHAGTLYDMERETRLMHRTTFQETEELRP</sequence>
<comment type="similarity">
    <text evidence="1">Belongs to the TfdA dioxygenase family.</text>
</comment>
<evidence type="ECO:0000256" key="5">
    <source>
        <dbReference type="ARBA" id="ARBA00023004"/>
    </source>
</evidence>
<dbReference type="GO" id="GO:0000908">
    <property type="term" value="F:taurine dioxygenase activity"/>
    <property type="evidence" value="ECO:0007669"/>
    <property type="project" value="TreeGrafter"/>
</dbReference>
<dbReference type="PANTHER" id="PTHR30468:SF1">
    <property type="entry name" value="ALPHA-KETOGLUTARATE-DEPENDENT SULFONATE DIOXYGENASE"/>
    <property type="match status" value="1"/>
</dbReference>
<comment type="caution">
    <text evidence="7">The sequence shown here is derived from an EMBL/GenBank/DDBJ whole genome shotgun (WGS) entry which is preliminary data.</text>
</comment>
<name>W4LAP1_ENTF1</name>
<proteinExistence type="inferred from homology"/>
<evidence type="ECO:0000259" key="6">
    <source>
        <dbReference type="Pfam" id="PF02668"/>
    </source>
</evidence>
<protein>
    <recommendedName>
        <fullName evidence="6">TauD/TfdA-like domain-containing protein</fullName>
    </recommendedName>
</protein>
<feature type="domain" description="TauD/TfdA-like" evidence="6">
    <location>
        <begin position="9"/>
        <end position="278"/>
    </location>
</feature>
<keyword evidence="3" id="KW-0223">Dioxygenase</keyword>
<dbReference type="GO" id="GO:0046872">
    <property type="term" value="F:metal ion binding"/>
    <property type="evidence" value="ECO:0007669"/>
    <property type="project" value="UniProtKB-KW"/>
</dbReference>
<keyword evidence="2" id="KW-0479">Metal-binding</keyword>
<keyword evidence="5" id="KW-0408">Iron</keyword>
<dbReference type="Proteomes" id="UP000019141">
    <property type="component" value="Unassembled WGS sequence"/>
</dbReference>
<dbReference type="Gene3D" id="3.60.130.10">
    <property type="entry name" value="Clavaminate synthase-like"/>
    <property type="match status" value="1"/>
</dbReference>
<dbReference type="InterPro" id="IPR042098">
    <property type="entry name" value="TauD-like_sf"/>
</dbReference>
<keyword evidence="4" id="KW-0560">Oxidoreductase</keyword>
<evidence type="ECO:0000256" key="2">
    <source>
        <dbReference type="ARBA" id="ARBA00022723"/>
    </source>
</evidence>
<dbReference type="EMBL" id="AZHW01000951">
    <property type="protein sequence ID" value="ETW95163.1"/>
    <property type="molecule type" value="Genomic_DNA"/>
</dbReference>
<reference evidence="7 8" key="1">
    <citation type="journal article" date="2014" name="Nature">
        <title>An environmental bacterial taxon with a large and distinct metabolic repertoire.</title>
        <authorList>
            <person name="Wilson M.C."/>
            <person name="Mori T."/>
            <person name="Ruckert C."/>
            <person name="Uria A.R."/>
            <person name="Helf M.J."/>
            <person name="Takada K."/>
            <person name="Gernert C."/>
            <person name="Steffens U.A."/>
            <person name="Heycke N."/>
            <person name="Schmitt S."/>
            <person name="Rinke C."/>
            <person name="Helfrich E.J."/>
            <person name="Brachmann A.O."/>
            <person name="Gurgui C."/>
            <person name="Wakimoto T."/>
            <person name="Kracht M."/>
            <person name="Crusemann M."/>
            <person name="Hentschel U."/>
            <person name="Abe I."/>
            <person name="Matsunaga S."/>
            <person name="Kalinowski J."/>
            <person name="Takeyama H."/>
            <person name="Piel J."/>
        </authorList>
    </citation>
    <scope>NUCLEOTIDE SEQUENCE [LARGE SCALE GENOMIC DNA]</scope>
    <source>
        <strain evidence="8">TSY1</strain>
    </source>
</reference>
<dbReference type="GO" id="GO:0006790">
    <property type="term" value="P:sulfur compound metabolic process"/>
    <property type="evidence" value="ECO:0007669"/>
    <property type="project" value="TreeGrafter"/>
</dbReference>
<gene>
    <name evidence="7" type="ORF">ETSY1_31770</name>
</gene>
<dbReference type="SUPFAM" id="SSF51197">
    <property type="entry name" value="Clavaminate synthase-like"/>
    <property type="match status" value="1"/>
</dbReference>
<dbReference type="Pfam" id="PF02668">
    <property type="entry name" value="TauD"/>
    <property type="match status" value="1"/>
</dbReference>
<dbReference type="PANTHER" id="PTHR30468">
    <property type="entry name" value="ALPHA-KETOGLUTARATE-DEPENDENT SULFONATE DIOXYGENASE"/>
    <property type="match status" value="1"/>
</dbReference>
<evidence type="ECO:0000256" key="4">
    <source>
        <dbReference type="ARBA" id="ARBA00023002"/>
    </source>
</evidence>